<organism evidence="2 3">
    <name type="scientific">Dactylosporangium siamense</name>
    <dbReference type="NCBI Taxonomy" id="685454"/>
    <lineage>
        <taxon>Bacteria</taxon>
        <taxon>Bacillati</taxon>
        <taxon>Actinomycetota</taxon>
        <taxon>Actinomycetes</taxon>
        <taxon>Micromonosporales</taxon>
        <taxon>Micromonosporaceae</taxon>
        <taxon>Dactylosporangium</taxon>
    </lineage>
</organism>
<dbReference type="Pfam" id="PF13336">
    <property type="entry name" value="AcetylCoA_hyd_C"/>
    <property type="match status" value="1"/>
</dbReference>
<keyword evidence="3" id="KW-1185">Reference proteome</keyword>
<dbReference type="EMBL" id="BONQ01000129">
    <property type="protein sequence ID" value="GIG50309.1"/>
    <property type="molecule type" value="Genomic_DNA"/>
</dbReference>
<evidence type="ECO:0000259" key="1">
    <source>
        <dbReference type="Pfam" id="PF13336"/>
    </source>
</evidence>
<name>A0A919PU95_9ACTN</name>
<gene>
    <name evidence="2" type="ORF">Dsi01nite_083500</name>
</gene>
<feature type="domain" description="Acetyl-CoA hydrolase/transferase C-terminal" evidence="1">
    <location>
        <begin position="2"/>
        <end position="56"/>
    </location>
</feature>
<evidence type="ECO:0000313" key="2">
    <source>
        <dbReference type="EMBL" id="GIG50309.1"/>
    </source>
</evidence>
<evidence type="ECO:0000313" key="3">
    <source>
        <dbReference type="Proteomes" id="UP000660611"/>
    </source>
</evidence>
<dbReference type="Gene3D" id="3.40.1080.20">
    <property type="entry name" value="Acetyl-CoA hydrolase/transferase C-terminal domain"/>
    <property type="match status" value="1"/>
</dbReference>
<sequence>MSSVVPLVSGPVTSFPHSYIVTEQGTARIWGHDSVEQAQQIVDRAAHLAARDELRAAGRTFGLP</sequence>
<comment type="caution">
    <text evidence="2">The sequence shown here is derived from an EMBL/GenBank/DDBJ whole genome shotgun (WGS) entry which is preliminary data.</text>
</comment>
<protein>
    <recommendedName>
        <fullName evidence="1">Acetyl-CoA hydrolase/transferase C-terminal domain-containing protein</fullName>
    </recommendedName>
</protein>
<dbReference type="AlphaFoldDB" id="A0A919PU95"/>
<dbReference type="InterPro" id="IPR038460">
    <property type="entry name" value="AcetylCoA_hyd_C_sf"/>
</dbReference>
<reference evidence="2" key="1">
    <citation type="submission" date="2021-01" db="EMBL/GenBank/DDBJ databases">
        <title>Whole genome shotgun sequence of Dactylosporangium siamense NBRC 106093.</title>
        <authorList>
            <person name="Komaki H."/>
            <person name="Tamura T."/>
        </authorList>
    </citation>
    <scope>NUCLEOTIDE SEQUENCE</scope>
    <source>
        <strain evidence="2">NBRC 106093</strain>
    </source>
</reference>
<proteinExistence type="predicted"/>
<dbReference type="InterPro" id="IPR026888">
    <property type="entry name" value="AcetylCoA_hyd_C"/>
</dbReference>
<dbReference type="Proteomes" id="UP000660611">
    <property type="component" value="Unassembled WGS sequence"/>
</dbReference>
<accession>A0A919PU95</accession>